<protein>
    <submittedName>
        <fullName evidence="4">DUF4476 domain-containing protein</fullName>
    </submittedName>
</protein>
<reference evidence="4 5" key="1">
    <citation type="journal article" date="2011" name="Int. J. Syst. Evol. Microbiol.">
        <title>Hymenobacter yonginensis sp. nov., isolated from a mesotrophic artificial lake.</title>
        <authorList>
            <person name="Joung Y."/>
            <person name="Cho S.H."/>
            <person name="Kim H."/>
            <person name="Kim S.B."/>
            <person name="Joh K."/>
        </authorList>
    </citation>
    <scope>NUCLEOTIDE SEQUENCE [LARGE SCALE GENOMIC DNA]</scope>
    <source>
        <strain evidence="4 5">KCTC 22745</strain>
    </source>
</reference>
<keyword evidence="5" id="KW-1185">Reference proteome</keyword>
<dbReference type="InterPro" id="IPR028011">
    <property type="entry name" value="DUF4476"/>
</dbReference>
<evidence type="ECO:0000313" key="5">
    <source>
        <dbReference type="Proteomes" id="UP001211872"/>
    </source>
</evidence>
<evidence type="ECO:0000256" key="2">
    <source>
        <dbReference type="SAM" id="SignalP"/>
    </source>
</evidence>
<feature type="signal peptide" evidence="2">
    <location>
        <begin position="1"/>
        <end position="21"/>
    </location>
</feature>
<feature type="region of interest" description="Disordered" evidence="1">
    <location>
        <begin position="138"/>
        <end position="185"/>
    </location>
</feature>
<evidence type="ECO:0000259" key="3">
    <source>
        <dbReference type="Pfam" id="PF14771"/>
    </source>
</evidence>
<evidence type="ECO:0000256" key="1">
    <source>
        <dbReference type="SAM" id="MobiDB-lite"/>
    </source>
</evidence>
<sequence>MKKALLFCLSLLLLTAAHLQAAPANMNITSERGVPFNLRFDGRTLTRGGARQVHLDRVAAGVHWAEFMIPVSYGRSVSYRTRVFLDPGLETSFVLLTRPGRGPELRKVAAVPLRGGYGNGGYGNGGYGNGSYDGYGYGSAQGNSQQGADEDYDDDAYGNQPAPGQPGGYGSNGYPNGGSNNGYPNGNGYPSGGINGGGYYPGSSVSYNRVMAPQDVDALVAAVHRQSFDKDKLPMARLALSETGLRAEDLTRLMKELSFEDSKMELAKYGSSRVVDRQNLYRLNEGFTYSHSANELQEYLAQQAPR</sequence>
<dbReference type="Pfam" id="PF14771">
    <property type="entry name" value="DUF4476"/>
    <property type="match status" value="1"/>
</dbReference>
<gene>
    <name evidence="4" type="ORF">O9Z63_17700</name>
</gene>
<feature type="compositionally biased region" description="Gly residues" evidence="1">
    <location>
        <begin position="165"/>
        <end position="180"/>
    </location>
</feature>
<dbReference type="RefSeq" id="WP_270126691.1">
    <property type="nucleotide sequence ID" value="NZ_CP115396.1"/>
</dbReference>
<dbReference type="Proteomes" id="UP001211872">
    <property type="component" value="Chromosome"/>
</dbReference>
<proteinExistence type="predicted"/>
<feature type="chain" id="PRO_5045662114" evidence="2">
    <location>
        <begin position="22"/>
        <end position="306"/>
    </location>
</feature>
<dbReference type="EMBL" id="CP115396">
    <property type="protein sequence ID" value="WBO84197.1"/>
    <property type="molecule type" value="Genomic_DNA"/>
</dbReference>
<organism evidence="4 5">
    <name type="scientific">Hymenobacter yonginensis</name>
    <dbReference type="NCBI Taxonomy" id="748197"/>
    <lineage>
        <taxon>Bacteria</taxon>
        <taxon>Pseudomonadati</taxon>
        <taxon>Bacteroidota</taxon>
        <taxon>Cytophagia</taxon>
        <taxon>Cytophagales</taxon>
        <taxon>Hymenobacteraceae</taxon>
        <taxon>Hymenobacter</taxon>
    </lineage>
</organism>
<keyword evidence="2" id="KW-0732">Signal</keyword>
<name>A0ABY7PLV8_9BACT</name>
<feature type="domain" description="DUF4476" evidence="3">
    <location>
        <begin position="211"/>
        <end position="300"/>
    </location>
</feature>
<evidence type="ECO:0000313" key="4">
    <source>
        <dbReference type="EMBL" id="WBO84197.1"/>
    </source>
</evidence>
<accession>A0ABY7PLV8</accession>